<dbReference type="AlphaFoldDB" id="A0A2S7SRE4"/>
<comment type="caution">
    <text evidence="2">The sequence shown here is derived from an EMBL/GenBank/DDBJ whole genome shotgun (WGS) entry which is preliminary data.</text>
</comment>
<organism evidence="2 3">
    <name type="scientific">Flavipsychrobacter stenotrophus</name>
    <dbReference type="NCBI Taxonomy" id="2077091"/>
    <lineage>
        <taxon>Bacteria</taxon>
        <taxon>Pseudomonadati</taxon>
        <taxon>Bacteroidota</taxon>
        <taxon>Chitinophagia</taxon>
        <taxon>Chitinophagales</taxon>
        <taxon>Chitinophagaceae</taxon>
        <taxon>Flavipsychrobacter</taxon>
    </lineage>
</organism>
<evidence type="ECO:0000259" key="1">
    <source>
        <dbReference type="Pfam" id="PF13588"/>
    </source>
</evidence>
<proteinExistence type="predicted"/>
<keyword evidence="2" id="KW-0540">Nuclease</keyword>
<dbReference type="EMBL" id="PPSL01000006">
    <property type="protein sequence ID" value="PQJ09288.1"/>
    <property type="molecule type" value="Genomic_DNA"/>
</dbReference>
<evidence type="ECO:0000313" key="2">
    <source>
        <dbReference type="EMBL" id="PQJ09288.1"/>
    </source>
</evidence>
<dbReference type="OrthoDB" id="9790377at2"/>
<protein>
    <submittedName>
        <fullName evidence="2">Restriction endonuclease subunit R</fullName>
    </submittedName>
</protein>
<dbReference type="GO" id="GO:0004519">
    <property type="term" value="F:endonuclease activity"/>
    <property type="evidence" value="ECO:0007669"/>
    <property type="project" value="UniProtKB-KW"/>
</dbReference>
<keyword evidence="2" id="KW-0378">Hydrolase</keyword>
<reference evidence="2 3" key="1">
    <citation type="submission" date="2018-01" db="EMBL/GenBank/DDBJ databases">
        <title>A novel member of the phylum Bacteroidetes isolated from glacier ice.</title>
        <authorList>
            <person name="Liu Q."/>
            <person name="Xin Y.-H."/>
        </authorList>
    </citation>
    <scope>NUCLEOTIDE SEQUENCE [LARGE SCALE GENOMIC DNA]</scope>
    <source>
        <strain evidence="2 3">RB1R16</strain>
    </source>
</reference>
<feature type="domain" description="Type I restriction enzyme R protein N-terminal" evidence="1">
    <location>
        <begin position="35"/>
        <end position="142"/>
    </location>
</feature>
<keyword evidence="3" id="KW-1185">Reference proteome</keyword>
<dbReference type="Pfam" id="PF13588">
    <property type="entry name" value="HSDR_N_2"/>
    <property type="match status" value="1"/>
</dbReference>
<sequence>MITIDFTQLELKLKQANGKTSVFDPVRKKWIILTPEEHVRQYIVQYMLQVLRYPLALIAVEKAILVGKMSKRFDIVVYNRDHKPWLLAECKAPEVPVTEQTLHQLLNYQQTIQCRYWLLTNGHQTFCADSGNGGIEWLLALPAYNI</sequence>
<keyword evidence="2" id="KW-0255">Endonuclease</keyword>
<dbReference type="Proteomes" id="UP000239872">
    <property type="component" value="Unassembled WGS sequence"/>
</dbReference>
<evidence type="ECO:0000313" key="3">
    <source>
        <dbReference type="Proteomes" id="UP000239872"/>
    </source>
</evidence>
<accession>A0A2S7SRE4</accession>
<name>A0A2S7SRE4_9BACT</name>
<gene>
    <name evidence="2" type="ORF">CJD36_018745</name>
</gene>
<dbReference type="RefSeq" id="WP_105040739.1">
    <property type="nucleotide sequence ID" value="NZ_PPSL01000006.1"/>
</dbReference>
<dbReference type="InterPro" id="IPR029464">
    <property type="entry name" value="HSDR_N"/>
</dbReference>